<dbReference type="InterPro" id="IPR014756">
    <property type="entry name" value="Ig_E-set"/>
</dbReference>
<sequence length="486" mass="53770">MRKLLSLSLLLALFGGWACTEEIETPVIVATEDVLFVGGSNVRLSGRLITNREVTATDHGFLIAETEAFTSPITISLGTKDGPGRFIGETFGLNIDQQYWVKAFSEVDGQQLFGEAITIQTLSPQLDDFSPSFSRAGEIMTIRGRNLSEDTRVFFGDQEAQIISNQFESRLTVRIPPATGNTLVPIRIQIQGATVEFTQPFEYQAGRFTRIGQFPESVRIYNTVSFTNQAGFHVGLGSIRLSSAYTKIQRFDPATDSWTEVNFPGNSRSFAFATSGYLGGGAEELGFNSFSFDQSFFKVNGSTFERLPDLPFVGREQVAMEINGDLYVMGGIDPGSNQIWKYSPATQSWTQIGNTPFSVFLGTPHFVYQNKGYVVNTSGELYEFNPVSNSWTFKAVYPGSLGEGYGMAAVDGAKAWVGLYRRSQEFFELDLTTFSWKAKNSFEGFPRSINLGSFVYQGEIYILRGPEVSVTGDLPLELFKFDPNGL</sequence>
<dbReference type="InterPro" id="IPR013783">
    <property type="entry name" value="Ig-like_fold"/>
</dbReference>
<dbReference type="InterPro" id="IPR015915">
    <property type="entry name" value="Kelch-typ_b-propeller"/>
</dbReference>
<evidence type="ECO:0000313" key="4">
    <source>
        <dbReference type="Proteomes" id="UP001307705"/>
    </source>
</evidence>
<comment type="caution">
    <text evidence="3">The sequence shown here is derived from an EMBL/GenBank/DDBJ whole genome shotgun (WGS) entry which is preliminary data.</text>
</comment>
<dbReference type="PANTHER" id="PTHR46375">
    <property type="entry name" value="KELCH REPEAT AND BTB DOMAIN-CONTAINING PROTEIN 13-RELATED"/>
    <property type="match status" value="1"/>
</dbReference>
<dbReference type="Gene3D" id="2.60.40.10">
    <property type="entry name" value="Immunoglobulins"/>
    <property type="match status" value="1"/>
</dbReference>
<dbReference type="SMART" id="SM00429">
    <property type="entry name" value="IPT"/>
    <property type="match status" value="1"/>
</dbReference>
<evidence type="ECO:0000259" key="2">
    <source>
        <dbReference type="SMART" id="SM00429"/>
    </source>
</evidence>
<dbReference type="InterPro" id="IPR052392">
    <property type="entry name" value="Kelch-BTB_domain-containing"/>
</dbReference>
<gene>
    <name evidence="3" type="ORF">Ataiwa_22180</name>
</gene>
<proteinExistence type="predicted"/>
<organism evidence="3 4">
    <name type="scientific">Algoriphagus taiwanensis</name>
    <dbReference type="NCBI Taxonomy" id="1445656"/>
    <lineage>
        <taxon>Bacteria</taxon>
        <taxon>Pseudomonadati</taxon>
        <taxon>Bacteroidota</taxon>
        <taxon>Cytophagia</taxon>
        <taxon>Cytophagales</taxon>
        <taxon>Cyclobacteriaceae</taxon>
        <taxon>Algoriphagus</taxon>
    </lineage>
</organism>
<dbReference type="Pfam" id="PF01833">
    <property type="entry name" value="TIG"/>
    <property type="match status" value="1"/>
</dbReference>
<dbReference type="Gene3D" id="2.120.10.80">
    <property type="entry name" value="Kelch-type beta propeller"/>
    <property type="match status" value="1"/>
</dbReference>
<dbReference type="PANTHER" id="PTHR46375:SF3">
    <property type="entry name" value="KELCH REPEAT AND BTB DOMAIN-CONTAINING PROTEIN 13"/>
    <property type="match status" value="1"/>
</dbReference>
<protein>
    <recommendedName>
        <fullName evidence="2">IPT/TIG domain-containing protein</fullName>
    </recommendedName>
</protein>
<dbReference type="SUPFAM" id="SSF117281">
    <property type="entry name" value="Kelch motif"/>
    <property type="match status" value="1"/>
</dbReference>
<dbReference type="InterPro" id="IPR002909">
    <property type="entry name" value="IPT_dom"/>
</dbReference>
<dbReference type="RefSeq" id="WP_338228780.1">
    <property type="nucleotide sequence ID" value="NZ_BTPE01000007.1"/>
</dbReference>
<evidence type="ECO:0000313" key="3">
    <source>
        <dbReference type="EMBL" id="GMQ33946.1"/>
    </source>
</evidence>
<feature type="signal peptide" evidence="1">
    <location>
        <begin position="1"/>
        <end position="20"/>
    </location>
</feature>
<name>A0ABQ6Q239_9BACT</name>
<evidence type="ECO:0000256" key="1">
    <source>
        <dbReference type="SAM" id="SignalP"/>
    </source>
</evidence>
<dbReference type="Pfam" id="PF01344">
    <property type="entry name" value="Kelch_1"/>
    <property type="match status" value="1"/>
</dbReference>
<feature type="domain" description="IPT/TIG" evidence="2">
    <location>
        <begin position="123"/>
        <end position="204"/>
    </location>
</feature>
<dbReference type="SUPFAM" id="SSF81296">
    <property type="entry name" value="E set domains"/>
    <property type="match status" value="1"/>
</dbReference>
<dbReference type="EMBL" id="BTPE01000007">
    <property type="protein sequence ID" value="GMQ33946.1"/>
    <property type="molecule type" value="Genomic_DNA"/>
</dbReference>
<feature type="chain" id="PRO_5045710229" description="IPT/TIG domain-containing protein" evidence="1">
    <location>
        <begin position="21"/>
        <end position="486"/>
    </location>
</feature>
<dbReference type="InterPro" id="IPR006652">
    <property type="entry name" value="Kelch_1"/>
</dbReference>
<accession>A0ABQ6Q239</accession>
<keyword evidence="1" id="KW-0732">Signal</keyword>
<reference evidence="3 4" key="1">
    <citation type="submission" date="2023-08" db="EMBL/GenBank/DDBJ databases">
        <title>Draft genome sequence of Algoriphagus taiwanensis.</title>
        <authorList>
            <person name="Takatani N."/>
            <person name="Hosokawa M."/>
            <person name="Sawabe T."/>
        </authorList>
    </citation>
    <scope>NUCLEOTIDE SEQUENCE [LARGE SCALE GENOMIC DNA]</scope>
    <source>
        <strain evidence="3 4">JCM 19755</strain>
    </source>
</reference>
<keyword evidence="4" id="KW-1185">Reference proteome</keyword>
<dbReference type="Proteomes" id="UP001307705">
    <property type="component" value="Unassembled WGS sequence"/>
</dbReference>